<dbReference type="AlphaFoldDB" id="A0A9P6JMM8"/>
<proteinExistence type="predicted"/>
<evidence type="ECO:0000313" key="1">
    <source>
        <dbReference type="EMBL" id="KAF9525829.1"/>
    </source>
</evidence>
<dbReference type="Proteomes" id="UP000807306">
    <property type="component" value="Unassembled WGS sequence"/>
</dbReference>
<sequence>TYGLPVYRVHFLRARARLARWTEEIKLTQYEIRWCILFYIAKATEWRRYCDLPGLSAGHSAFASKQVSFWNSL</sequence>
<comment type="caution">
    <text evidence="1">The sequence shown here is derived from an EMBL/GenBank/DDBJ whole genome shotgun (WGS) entry which is preliminary data.</text>
</comment>
<dbReference type="OrthoDB" id="3265433at2759"/>
<keyword evidence="2" id="KW-1185">Reference proteome</keyword>
<feature type="non-terminal residue" evidence="1">
    <location>
        <position position="73"/>
    </location>
</feature>
<organism evidence="1 2">
    <name type="scientific">Crepidotus variabilis</name>
    <dbReference type="NCBI Taxonomy" id="179855"/>
    <lineage>
        <taxon>Eukaryota</taxon>
        <taxon>Fungi</taxon>
        <taxon>Dikarya</taxon>
        <taxon>Basidiomycota</taxon>
        <taxon>Agaricomycotina</taxon>
        <taxon>Agaricomycetes</taxon>
        <taxon>Agaricomycetidae</taxon>
        <taxon>Agaricales</taxon>
        <taxon>Agaricineae</taxon>
        <taxon>Crepidotaceae</taxon>
        <taxon>Crepidotus</taxon>
    </lineage>
</organism>
<gene>
    <name evidence="1" type="ORF">CPB83DRAFT_741238</name>
</gene>
<feature type="non-terminal residue" evidence="1">
    <location>
        <position position="1"/>
    </location>
</feature>
<accession>A0A9P6JMM8</accession>
<reference evidence="1" key="1">
    <citation type="submission" date="2020-11" db="EMBL/GenBank/DDBJ databases">
        <authorList>
            <consortium name="DOE Joint Genome Institute"/>
            <person name="Ahrendt S."/>
            <person name="Riley R."/>
            <person name="Andreopoulos W."/>
            <person name="Labutti K."/>
            <person name="Pangilinan J."/>
            <person name="Ruiz-Duenas F.J."/>
            <person name="Barrasa J.M."/>
            <person name="Sanchez-Garcia M."/>
            <person name="Camarero S."/>
            <person name="Miyauchi S."/>
            <person name="Serrano A."/>
            <person name="Linde D."/>
            <person name="Babiker R."/>
            <person name="Drula E."/>
            <person name="Ayuso-Fernandez I."/>
            <person name="Pacheco R."/>
            <person name="Padilla G."/>
            <person name="Ferreira P."/>
            <person name="Barriuso J."/>
            <person name="Kellner H."/>
            <person name="Castanera R."/>
            <person name="Alfaro M."/>
            <person name="Ramirez L."/>
            <person name="Pisabarro A.G."/>
            <person name="Kuo A."/>
            <person name="Tritt A."/>
            <person name="Lipzen A."/>
            <person name="He G."/>
            <person name="Yan M."/>
            <person name="Ng V."/>
            <person name="Cullen D."/>
            <person name="Martin F."/>
            <person name="Rosso M.-N."/>
            <person name="Henrissat B."/>
            <person name="Hibbett D."/>
            <person name="Martinez A.T."/>
            <person name="Grigoriev I.V."/>
        </authorList>
    </citation>
    <scope>NUCLEOTIDE SEQUENCE</scope>
    <source>
        <strain evidence="1">CBS 506.95</strain>
    </source>
</reference>
<evidence type="ECO:0000313" key="2">
    <source>
        <dbReference type="Proteomes" id="UP000807306"/>
    </source>
</evidence>
<protein>
    <submittedName>
        <fullName evidence="1">Uncharacterized protein</fullName>
    </submittedName>
</protein>
<name>A0A9P6JMM8_9AGAR</name>
<dbReference type="EMBL" id="MU157879">
    <property type="protein sequence ID" value="KAF9525829.1"/>
    <property type="molecule type" value="Genomic_DNA"/>
</dbReference>